<keyword evidence="6" id="KW-1185">Reference proteome</keyword>
<evidence type="ECO:0000259" key="3">
    <source>
        <dbReference type="Pfam" id="PF17874"/>
    </source>
</evidence>
<proteinExistence type="predicted"/>
<dbReference type="Proteomes" id="UP000287519">
    <property type="component" value="Unassembled WGS sequence"/>
</dbReference>
<evidence type="ECO:0000259" key="4">
    <source>
        <dbReference type="Pfam" id="PF25873"/>
    </source>
</evidence>
<dbReference type="SUPFAM" id="SSF52540">
    <property type="entry name" value="P-loop containing nucleoside triphosphate hydrolases"/>
    <property type="match status" value="1"/>
</dbReference>
<sequence length="851" mass="93479">MTLGRPDTTEGRSRPRSSTTTGSRTPPPSPATKFRPPETARSLITRERLLELLRAGGSRRLIMIHAPTGYGKSILAAQWRQVLTEQGHAVAWLTVDEDDNNMVWFLAHLVEAIERVRPDVTGNLRQELEEHSDDAQRYVLSMLVDRIHESDRPVLLVLDDWHRITSPDTLGIARALLDEGCHHLQLLVTSRIRTGLPLSRMRMRDELVEIDSSALRFDDSESRSFLVDVGGLTLTGSDVAALTETTDGWVAGLQLASLSLRGREDSTTLIERLTGRTQAIGEFLAENVLDNLAPSTLDFLLTTSICERLCGSLATALTGNPRGQVALEKIEEQDLFLRRTDEDGRWFRYHHLFAEFLQQRLERDHPEKITELHRQAADWFADHHFLNEAVDHALAAGDQAVAVGLIENNGMDLLEHAQMSTLLGLIAKLPSPLVTMSYRLQLILAWANNQLLRREPARSALERAEALVALDRVPETEIDDVRAEIGVVKAESRLFADQVTGITELVADALARPENLRPWVVSSAAGNAAFAAVYSFDFDEARRIQRWAAPYHDRATGPYSVVWGHCITGIAANEQLEIVAAEAQFREGLRIAVDGPGPHSFAARLACALLGELLYERGELTEADRLLEESCALGSTAGVDFMLGPYVIGARTKALAGDRNGARARLDEGTAIATALDLPRLRARIDNERIRLHLHDPAFALPPPPGSSPTASQPQDGLASITTELDESSTVLHLLADPTPTPTARACALAEAAVSRLSHRGRHRALLQANRLLIGTLAAEHRTDEAQALLAALAAQCAPHRMSRYLIDAGPPITAVIDALIERHRQGLWPVKWPVVPAEFLSALQSDATAT</sequence>
<dbReference type="Pfam" id="PF17874">
    <property type="entry name" value="TPR_MalT"/>
    <property type="match status" value="1"/>
</dbReference>
<dbReference type="InterPro" id="IPR011990">
    <property type="entry name" value="TPR-like_helical_dom_sf"/>
</dbReference>
<evidence type="ECO:0000313" key="5">
    <source>
        <dbReference type="EMBL" id="GCE38207.1"/>
    </source>
</evidence>
<name>A0A402C3Q6_RHOWR</name>
<evidence type="ECO:0000313" key="6">
    <source>
        <dbReference type="Proteomes" id="UP000287519"/>
    </source>
</evidence>
<dbReference type="InterPro" id="IPR059106">
    <property type="entry name" value="WHD_MalT"/>
</dbReference>
<feature type="compositionally biased region" description="Polar residues" evidence="1">
    <location>
        <begin position="708"/>
        <end position="717"/>
    </location>
</feature>
<dbReference type="InterPro" id="IPR027417">
    <property type="entry name" value="P-loop_NTPase"/>
</dbReference>
<feature type="region of interest" description="Disordered" evidence="1">
    <location>
        <begin position="698"/>
        <end position="717"/>
    </location>
</feature>
<gene>
    <name evidence="5" type="ORF">Rhow_001246</name>
</gene>
<comment type="caution">
    <text evidence="5">The sequence shown here is derived from an EMBL/GenBank/DDBJ whole genome shotgun (WGS) entry which is preliminary data.</text>
</comment>
<protein>
    <submittedName>
        <fullName evidence="5">Transcriptional activator of maltose regulon, MalT</fullName>
    </submittedName>
</protein>
<dbReference type="Pfam" id="PF25873">
    <property type="entry name" value="WHD_MalT"/>
    <property type="match status" value="1"/>
</dbReference>
<feature type="domain" description="MalT-like TPR region" evidence="3">
    <location>
        <begin position="484"/>
        <end position="819"/>
    </location>
</feature>
<dbReference type="InterPro" id="IPR041617">
    <property type="entry name" value="TPR_MalT"/>
</dbReference>
<evidence type="ECO:0000256" key="1">
    <source>
        <dbReference type="SAM" id="MobiDB-lite"/>
    </source>
</evidence>
<feature type="domain" description="MalT-like winged helix" evidence="4">
    <location>
        <begin position="285"/>
        <end position="368"/>
    </location>
</feature>
<feature type="domain" description="Orc1-like AAA ATPase" evidence="2">
    <location>
        <begin position="47"/>
        <end position="182"/>
    </location>
</feature>
<dbReference type="Gene3D" id="3.40.50.300">
    <property type="entry name" value="P-loop containing nucleotide triphosphate hydrolases"/>
    <property type="match status" value="1"/>
</dbReference>
<dbReference type="Pfam" id="PF13191">
    <property type="entry name" value="AAA_16"/>
    <property type="match status" value="1"/>
</dbReference>
<dbReference type="EMBL" id="BHYM01000017">
    <property type="protein sequence ID" value="GCE38207.1"/>
    <property type="molecule type" value="Genomic_DNA"/>
</dbReference>
<dbReference type="AlphaFoldDB" id="A0A402C3Q6"/>
<accession>A0A402C3Q6</accession>
<dbReference type="InterPro" id="IPR041664">
    <property type="entry name" value="AAA_16"/>
</dbReference>
<evidence type="ECO:0000259" key="2">
    <source>
        <dbReference type="Pfam" id="PF13191"/>
    </source>
</evidence>
<organism evidence="5 6">
    <name type="scientific">Rhodococcus wratislaviensis</name>
    <name type="common">Tsukamurella wratislaviensis</name>
    <dbReference type="NCBI Taxonomy" id="44752"/>
    <lineage>
        <taxon>Bacteria</taxon>
        <taxon>Bacillati</taxon>
        <taxon>Actinomycetota</taxon>
        <taxon>Actinomycetes</taxon>
        <taxon>Mycobacteriales</taxon>
        <taxon>Nocardiaceae</taxon>
        <taxon>Rhodococcus</taxon>
    </lineage>
</organism>
<dbReference type="Gene3D" id="1.25.40.10">
    <property type="entry name" value="Tetratricopeptide repeat domain"/>
    <property type="match status" value="1"/>
</dbReference>
<feature type="region of interest" description="Disordered" evidence="1">
    <location>
        <begin position="1"/>
        <end position="40"/>
    </location>
</feature>
<reference evidence="5 6" key="1">
    <citation type="submission" date="2018-11" db="EMBL/GenBank/DDBJ databases">
        <title>Microbial catabolism of amino acid.</title>
        <authorList>
            <person name="Hibi M."/>
            <person name="Ogawa J."/>
        </authorList>
    </citation>
    <scope>NUCLEOTIDE SEQUENCE [LARGE SCALE GENOMIC DNA]</scope>
    <source>
        <strain evidence="5 6">C31-06</strain>
    </source>
</reference>